<dbReference type="OrthoDB" id="289038at2759"/>
<evidence type="ECO:0000256" key="1">
    <source>
        <dbReference type="SAM" id="MobiDB-lite"/>
    </source>
</evidence>
<dbReference type="AlphaFoldDB" id="A0A1X7T663"/>
<proteinExistence type="predicted"/>
<dbReference type="InterPro" id="IPR045578">
    <property type="entry name" value="USP47_C"/>
</dbReference>
<dbReference type="Pfam" id="PF19718">
    <property type="entry name" value="USP47_C"/>
    <property type="match status" value="1"/>
</dbReference>
<organism evidence="3">
    <name type="scientific">Amphimedon queenslandica</name>
    <name type="common">Sponge</name>
    <dbReference type="NCBI Taxonomy" id="400682"/>
    <lineage>
        <taxon>Eukaryota</taxon>
        <taxon>Metazoa</taxon>
        <taxon>Porifera</taxon>
        <taxon>Demospongiae</taxon>
        <taxon>Heteroscleromorpha</taxon>
        <taxon>Haplosclerida</taxon>
        <taxon>Niphatidae</taxon>
        <taxon>Amphimedon</taxon>
    </lineage>
</organism>
<protein>
    <recommendedName>
        <fullName evidence="2">Ubiquitin carboxyl-terminal hydrolase 47 C-terminal domain-containing protein</fullName>
    </recommendedName>
</protein>
<evidence type="ECO:0000313" key="3">
    <source>
        <dbReference type="EnsemblMetazoa" id="Aqu2.1.10013_001"/>
    </source>
</evidence>
<dbReference type="EnsemblMetazoa" id="Aqu2.1.10013_001">
    <property type="protein sequence ID" value="Aqu2.1.10013_001"/>
    <property type="gene ID" value="Aqu2.1.10013"/>
</dbReference>
<dbReference type="eggNOG" id="KOG4598">
    <property type="taxonomic scope" value="Eukaryota"/>
</dbReference>
<evidence type="ECO:0000259" key="2">
    <source>
        <dbReference type="Pfam" id="PF19718"/>
    </source>
</evidence>
<feature type="domain" description="Ubiquitin carboxyl-terminal hydrolase 47 C-terminal" evidence="2">
    <location>
        <begin position="414"/>
        <end position="630"/>
    </location>
</feature>
<accession>A0A1X7T663</accession>
<name>A0A1X7T663_AMPQE</name>
<dbReference type="InParanoid" id="A0A1X7T663"/>
<sequence>MTRPDYQPLVDNKRIIEKFQEKITLTNMELITARKHNKQIIKDIEEFEDDNSEAEDDNSEVEDDESEVEDDESEVEEIEYDSLTDEEDQMCTFLLPVYCNHPITGELTSKSFQVHKDELLPTVLDKAYELMELAPHIPIERCRLVKYNFINDIMEQLSDLDKFQDQTIGKLMGVAEYCGLFLETFKDSETFKKYNDGGINLEISVVDLSTGEIGPVEPMRGDEGWTVGELKQYIGELFNLNSSCMRLLILDGYLSACDVIHLEDVESSLEEVLFKGDVCSSHKLHREQLVAPTIYVSSDPIDFLEEYKDSLMYRYVDFHFNSILLDITLPPPLSEATLTTTNIQVQVDKRITLAQLKEELIPLIGVPPTGFIVYRIRNNKEYEIERLDKTLIDITSGSKFTVRLGRALGRGEYRIKLYLLQVNSTEFCKYMMESIVAEGTPVKEFKKQIIEEAKVQGIDCVLELDKMRLRYKREVYTSMVHLDHQVIGVSRDIYVEPLKGPEKIKHQKQIQVYVIRWHPSQCSVDPIEEIILDNNNGLKHVIEKLSELSGVPAEYIYCAKSQSFPVEMSYLDIENELKWCSITSDSSSLRLYNDGYVIYYKDNRETMKELTDKERSEIQDAEEARLKKIRECMYQPLALIGLI</sequence>
<feature type="region of interest" description="Disordered" evidence="1">
    <location>
        <begin position="46"/>
        <end position="76"/>
    </location>
</feature>
<reference evidence="3" key="1">
    <citation type="submission" date="2017-05" db="UniProtKB">
        <authorList>
            <consortium name="EnsemblMetazoa"/>
        </authorList>
    </citation>
    <scope>IDENTIFICATION</scope>
</reference>